<dbReference type="RefSeq" id="WP_263413981.1">
    <property type="nucleotide sequence ID" value="NZ_BAABBH010000001.1"/>
</dbReference>
<keyword evidence="3" id="KW-1185">Reference proteome</keyword>
<keyword evidence="1" id="KW-0732">Signal</keyword>
<dbReference type="Proteomes" id="UP001634747">
    <property type="component" value="Unassembled WGS sequence"/>
</dbReference>
<name>A0ABW9KHN6_9BACT</name>
<evidence type="ECO:0000256" key="1">
    <source>
        <dbReference type="ARBA" id="ARBA00022729"/>
    </source>
</evidence>
<dbReference type="SUPFAM" id="SSF89392">
    <property type="entry name" value="Prokaryotic lipoproteins and lipoprotein localization factors"/>
    <property type="match status" value="1"/>
</dbReference>
<reference evidence="2 3" key="1">
    <citation type="submission" date="2024-12" db="EMBL/GenBank/DDBJ databases">
        <authorList>
            <person name="Lee Y."/>
        </authorList>
    </citation>
    <scope>NUCLEOTIDE SEQUENCE [LARGE SCALE GENOMIC DNA]</scope>
    <source>
        <strain evidence="2 3">03SUJ4</strain>
    </source>
</reference>
<dbReference type="InterPro" id="IPR025634">
    <property type="entry name" value="DUF4292"/>
</dbReference>
<proteinExistence type="predicted"/>
<accession>A0ABW9KHN6</accession>
<evidence type="ECO:0000313" key="3">
    <source>
        <dbReference type="Proteomes" id="UP001634747"/>
    </source>
</evidence>
<dbReference type="Pfam" id="PF14125">
    <property type="entry name" value="DUF4292"/>
    <property type="match status" value="1"/>
</dbReference>
<comment type="caution">
    <text evidence="2">The sequence shown here is derived from an EMBL/GenBank/DDBJ whole genome shotgun (WGS) entry which is preliminary data.</text>
</comment>
<gene>
    <name evidence="2" type="ORF">ACK2TP_01635</name>
</gene>
<dbReference type="EMBL" id="JBJYXY010000001">
    <property type="protein sequence ID" value="MFN2974455.1"/>
    <property type="molecule type" value="Genomic_DNA"/>
</dbReference>
<sequence>MSALLLPLAGCFRSTRSVMQTHAPSTVLDATLTDLLKQTDDRFNQIKSMNASIDISVSTGGGKEGKVVDYAAFPGYLLLRKPGDLRVLLFTPVGHIQAVDMVTDGKTFTVQIPPRNRAITGSNAVSTPSANPIENLRPGVFFDSLLIRGADGDDLVSRTSDERIYQPDPTQKAVFDVPEYDLGIYHQVTGSQELTSRRVIHISRATLMPYQQDIYDEKGQKVTIANYDNYQKFGDQLFPSVITIQRPIDQLRLRLTIKKLSTNQALEDNQFQLPKMPANAQIQKLP</sequence>
<dbReference type="InterPro" id="IPR029046">
    <property type="entry name" value="LolA/LolB/LppX"/>
</dbReference>
<evidence type="ECO:0000313" key="2">
    <source>
        <dbReference type="EMBL" id="MFN2974455.1"/>
    </source>
</evidence>
<organism evidence="2 3">
    <name type="scientific">Terriglobus aquaticus</name>
    <dbReference type="NCBI Taxonomy" id="940139"/>
    <lineage>
        <taxon>Bacteria</taxon>
        <taxon>Pseudomonadati</taxon>
        <taxon>Acidobacteriota</taxon>
        <taxon>Terriglobia</taxon>
        <taxon>Terriglobales</taxon>
        <taxon>Acidobacteriaceae</taxon>
        <taxon>Terriglobus</taxon>
    </lineage>
</organism>
<dbReference type="Gene3D" id="2.50.20.10">
    <property type="entry name" value="Lipoprotein localisation LolA/LolB/LppX"/>
    <property type="match status" value="1"/>
</dbReference>
<protein>
    <submittedName>
        <fullName evidence="2">DUF4292 domain-containing protein</fullName>
    </submittedName>
</protein>